<dbReference type="InterPro" id="IPR011766">
    <property type="entry name" value="TPP_enzyme_TPP-bd"/>
</dbReference>
<dbReference type="InterPro" id="IPR012000">
    <property type="entry name" value="Thiamin_PyroP_enz_cen_dom"/>
</dbReference>
<dbReference type="GO" id="GO:0030976">
    <property type="term" value="F:thiamine pyrophosphate binding"/>
    <property type="evidence" value="ECO:0007669"/>
    <property type="project" value="InterPro"/>
</dbReference>
<dbReference type="InterPro" id="IPR012001">
    <property type="entry name" value="Thiamin_PyroP_enz_TPP-bd_dom"/>
</dbReference>
<dbReference type="InterPro" id="IPR047211">
    <property type="entry name" value="POXB-like"/>
</dbReference>
<dbReference type="EMBL" id="PVNE01000014">
    <property type="protein sequence ID" value="PRX40383.1"/>
    <property type="molecule type" value="Genomic_DNA"/>
</dbReference>
<keyword evidence="9" id="KW-1185">Reference proteome</keyword>
<evidence type="ECO:0000256" key="3">
    <source>
        <dbReference type="RuleBase" id="RU362132"/>
    </source>
</evidence>
<evidence type="ECO:0000259" key="6">
    <source>
        <dbReference type="Pfam" id="PF02775"/>
    </source>
</evidence>
<feature type="domain" description="Thiamine pyrophosphate enzyme TPP-binding" evidence="6">
    <location>
        <begin position="385"/>
        <end position="530"/>
    </location>
</feature>
<dbReference type="Pfam" id="PF02775">
    <property type="entry name" value="TPP_enzyme_C"/>
    <property type="match status" value="1"/>
</dbReference>
<dbReference type="SUPFAM" id="SSF52518">
    <property type="entry name" value="Thiamin diphosphate-binding fold (THDP-binding)"/>
    <property type="match status" value="2"/>
</dbReference>
<organism evidence="8 9">
    <name type="scientific">Planifilum fimeticola</name>
    <dbReference type="NCBI Taxonomy" id="201975"/>
    <lineage>
        <taxon>Bacteria</taxon>
        <taxon>Bacillati</taxon>
        <taxon>Bacillota</taxon>
        <taxon>Bacilli</taxon>
        <taxon>Bacillales</taxon>
        <taxon>Thermoactinomycetaceae</taxon>
        <taxon>Planifilum</taxon>
    </lineage>
</organism>
<dbReference type="Proteomes" id="UP000237797">
    <property type="component" value="Unassembled WGS sequence"/>
</dbReference>
<feature type="region of interest" description="Disordered" evidence="4">
    <location>
        <begin position="174"/>
        <end position="200"/>
    </location>
</feature>
<evidence type="ECO:0000259" key="5">
    <source>
        <dbReference type="Pfam" id="PF00205"/>
    </source>
</evidence>
<dbReference type="RefSeq" id="WP_106345385.1">
    <property type="nucleotide sequence ID" value="NZ_PVNE01000014.1"/>
</dbReference>
<dbReference type="Gene3D" id="3.40.50.1220">
    <property type="entry name" value="TPP-binding domain"/>
    <property type="match status" value="1"/>
</dbReference>
<dbReference type="OrthoDB" id="4494979at2"/>
<feature type="domain" description="Thiamine pyrophosphate enzyme N-terminal TPP-binding" evidence="7">
    <location>
        <begin position="12"/>
        <end position="126"/>
    </location>
</feature>
<dbReference type="SUPFAM" id="SSF52467">
    <property type="entry name" value="DHS-like NAD/FAD-binding domain"/>
    <property type="match status" value="1"/>
</dbReference>
<name>A0A2T0LE64_9BACL</name>
<feature type="domain" description="Thiamine pyrophosphate enzyme central" evidence="5">
    <location>
        <begin position="199"/>
        <end position="324"/>
    </location>
</feature>
<proteinExistence type="inferred from homology"/>
<evidence type="ECO:0000313" key="9">
    <source>
        <dbReference type="Proteomes" id="UP000237797"/>
    </source>
</evidence>
<gene>
    <name evidence="8" type="ORF">CLV97_11472</name>
</gene>
<feature type="compositionally biased region" description="Basic and acidic residues" evidence="4">
    <location>
        <begin position="191"/>
        <end position="200"/>
    </location>
</feature>
<comment type="similarity">
    <text evidence="1 3">Belongs to the TPP enzyme family.</text>
</comment>
<dbReference type="Pfam" id="PF02776">
    <property type="entry name" value="TPP_enzyme_N"/>
    <property type="match status" value="1"/>
</dbReference>
<dbReference type="Gene3D" id="3.40.50.970">
    <property type="match status" value="2"/>
</dbReference>
<dbReference type="PANTHER" id="PTHR42981:SF2">
    <property type="entry name" value="PYRUVATE DEHYDROGENASE [UBIQUINONE]"/>
    <property type="match status" value="1"/>
</dbReference>
<dbReference type="Pfam" id="PF00205">
    <property type="entry name" value="TPP_enzyme_M"/>
    <property type="match status" value="1"/>
</dbReference>
<dbReference type="PANTHER" id="PTHR42981">
    <property type="entry name" value="PYRUVATE DEHYDROGENASE [UBIQUINONE]"/>
    <property type="match status" value="1"/>
</dbReference>
<reference evidence="8 9" key="1">
    <citation type="submission" date="2018-03" db="EMBL/GenBank/DDBJ databases">
        <title>Genomic Encyclopedia of Archaeal and Bacterial Type Strains, Phase II (KMG-II): from individual species to whole genera.</title>
        <authorList>
            <person name="Goeker M."/>
        </authorList>
    </citation>
    <scope>NUCLEOTIDE SEQUENCE [LARGE SCALE GENOMIC DNA]</scope>
    <source>
        <strain evidence="8 9">DSM 44946</strain>
    </source>
</reference>
<keyword evidence="2 3" id="KW-0786">Thiamine pyrophosphate</keyword>
<evidence type="ECO:0000256" key="1">
    <source>
        <dbReference type="ARBA" id="ARBA00007812"/>
    </source>
</evidence>
<dbReference type="InterPro" id="IPR029061">
    <property type="entry name" value="THDP-binding"/>
</dbReference>
<protein>
    <submittedName>
        <fullName evidence="8">Pyruvate dehydrogenase (Quinone)/pyruvate oxidase</fullName>
    </submittedName>
</protein>
<dbReference type="AlphaFoldDB" id="A0A2T0LE64"/>
<evidence type="ECO:0000313" key="8">
    <source>
        <dbReference type="EMBL" id="PRX40383.1"/>
    </source>
</evidence>
<dbReference type="GO" id="GO:0003824">
    <property type="term" value="F:catalytic activity"/>
    <property type="evidence" value="ECO:0007669"/>
    <property type="project" value="InterPro"/>
</dbReference>
<dbReference type="InterPro" id="IPR029035">
    <property type="entry name" value="DHS-like_NAD/FAD-binding_dom"/>
</dbReference>
<sequence>MTVVMTETRSKTAARYLVEQLAAWGCRTVYGVAGDDNLHLLDALEKQDAIQYIACRLETTAALMASAEAKMTGRLAVCTATAGPGAALLVAGLGDAAMDRAPVLAITGQVERKKIGTGSKQAVDQQLLVQPLARYTAMTADVDALPEQLNRAMRTALEEGGVAHLSVPKDVWTQPLDAPVFPPPPKRKPPRPAEEEMEKSIRTMEGAKRPIILAGRGTEESKEVLLALADRMSAPIMATMPARPVVPADHPLFLGGLGLAGSEISSELLRESDLCLILGSTWWPEDFVPKEIPAIQADISPGQIGLHMPVIAGIVGELGEVLKEWLARLRPADRSEWRSRIEGARVRWKEQIEKEARQIQTPLAPQQVIAALRRAVDDEALIALDTGDHALWFNRIFQPKKQEILLSGRWRTLGFGLPAAMAAKRVCGHRQAVALVGDGGFVTTMADLITAVRYGWPITVIVMNNGSFAMEKNRMETAGLDPAAAELVNPDFAALAEAFGGEGYFVEHADQLEETFRRALSSNRPSVVDVRIGSPRVPHTRL</sequence>
<evidence type="ECO:0000256" key="2">
    <source>
        <dbReference type="ARBA" id="ARBA00023052"/>
    </source>
</evidence>
<evidence type="ECO:0000256" key="4">
    <source>
        <dbReference type="SAM" id="MobiDB-lite"/>
    </source>
</evidence>
<dbReference type="GO" id="GO:0000287">
    <property type="term" value="F:magnesium ion binding"/>
    <property type="evidence" value="ECO:0007669"/>
    <property type="project" value="InterPro"/>
</dbReference>
<evidence type="ECO:0000259" key="7">
    <source>
        <dbReference type="Pfam" id="PF02776"/>
    </source>
</evidence>
<keyword evidence="8" id="KW-0670">Pyruvate</keyword>
<accession>A0A2T0LE64</accession>
<comment type="caution">
    <text evidence="8">The sequence shown here is derived from an EMBL/GenBank/DDBJ whole genome shotgun (WGS) entry which is preliminary data.</text>
</comment>